<accession>A0A853BUD8</accession>
<dbReference type="EMBL" id="JACCFO010000001">
    <property type="protein sequence ID" value="NYI98908.1"/>
    <property type="molecule type" value="Genomic_DNA"/>
</dbReference>
<feature type="compositionally biased region" description="Low complexity" evidence="1">
    <location>
        <begin position="309"/>
        <end position="322"/>
    </location>
</feature>
<organism evidence="2 3">
    <name type="scientific">Streptomonospora nanhaiensis</name>
    <dbReference type="NCBI Taxonomy" id="1323731"/>
    <lineage>
        <taxon>Bacteria</taxon>
        <taxon>Bacillati</taxon>
        <taxon>Actinomycetota</taxon>
        <taxon>Actinomycetes</taxon>
        <taxon>Streptosporangiales</taxon>
        <taxon>Nocardiopsidaceae</taxon>
        <taxon>Streptomonospora</taxon>
    </lineage>
</organism>
<keyword evidence="3" id="KW-1185">Reference proteome</keyword>
<evidence type="ECO:0000313" key="3">
    <source>
        <dbReference type="Proteomes" id="UP000575985"/>
    </source>
</evidence>
<comment type="caution">
    <text evidence="2">The sequence shown here is derived from an EMBL/GenBank/DDBJ whole genome shotgun (WGS) entry which is preliminary data.</text>
</comment>
<sequence length="410" mass="44749">MSTRCLFTDLFGSTAFLHALTRAFGCGRCDTGQHQPAPETLQTCDRHAAQFDSAVTLLSEHCPCARHGGAADSKIAKRMADVHASLDAGQSVSAQVRRLGFALRDTETDRAFARLRLVFPQWSGRTLRCAFSERPRRWARQQSVASWVAPSVLEQEALAALVLAAGFGHPAVDLPDEQPDDPESGLAGVFGRVGDHGFTQESGAVPVADRAGRAVAVVRERPLVSVPTAEYVLRKLRELADGVDPARARTADELRRVGLAEALRGLDAEALARMLTGVLRRLAERLPEHFDLLERARGRARSAPYHPVADPAPTAPEPSAARSPERPRPESLPEPEQAWLRWTAWTLVTQARRNPVHYATNPAAALDRFLDAHLRSRSWAIPAAWSAAVHDDDVRADLLDTLAELVTAVE</sequence>
<evidence type="ECO:0000256" key="1">
    <source>
        <dbReference type="SAM" id="MobiDB-lite"/>
    </source>
</evidence>
<dbReference type="RefSeq" id="WP_179769972.1">
    <property type="nucleotide sequence ID" value="NZ_JACCFO010000001.1"/>
</dbReference>
<gene>
    <name evidence="2" type="ORF">HNR12_005185</name>
</gene>
<feature type="region of interest" description="Disordered" evidence="1">
    <location>
        <begin position="301"/>
        <end position="335"/>
    </location>
</feature>
<name>A0A853BUD8_9ACTN</name>
<proteinExistence type="predicted"/>
<evidence type="ECO:0000313" key="2">
    <source>
        <dbReference type="EMBL" id="NYI98908.1"/>
    </source>
</evidence>
<reference evidence="2 3" key="1">
    <citation type="submission" date="2020-07" db="EMBL/GenBank/DDBJ databases">
        <title>Sequencing the genomes of 1000 actinobacteria strains.</title>
        <authorList>
            <person name="Klenk H.-P."/>
        </authorList>
    </citation>
    <scope>NUCLEOTIDE SEQUENCE [LARGE SCALE GENOMIC DNA]</scope>
    <source>
        <strain evidence="2 3">DSM 45927</strain>
    </source>
</reference>
<protein>
    <submittedName>
        <fullName evidence="2">Uncharacterized protein</fullName>
    </submittedName>
</protein>
<dbReference type="Proteomes" id="UP000575985">
    <property type="component" value="Unassembled WGS sequence"/>
</dbReference>
<dbReference type="AlphaFoldDB" id="A0A853BUD8"/>